<evidence type="ECO:0000313" key="4">
    <source>
        <dbReference type="Proteomes" id="UP001176961"/>
    </source>
</evidence>
<dbReference type="AlphaFoldDB" id="A0AA36M2H2"/>
<dbReference type="EMBL" id="CATQJL010000139">
    <property type="protein sequence ID" value="CAJ0596450.1"/>
    <property type="molecule type" value="Genomic_DNA"/>
</dbReference>
<sequence length="405" mass="46603">MEEPPVGGAVLLLAPIAPEVCEIIISGLAAVISGAAAVEIGKTLGITWDGVAENWNNFLLDMQNELDKVFALQWVKTANHKGIAAIDAVYEHYTTLGSPKGKDDKWYFEARENHGKVEVNLDRLTEEQAVKKMEEGKDIMTLDKDLAKKVITLFKNGGSGRVGSLKAEKAHHNHQKTDGHYDHMHYENGYIQVTRDDTDETQEIRINAYQNDGTLIKSARHLYNIKYDYFRDQVWKGAAPIQDEIPISFGYGHLQWEDVYGAKLFDEDWENPYPDNYEPVNPNGTYIFRHHGLLCSFFCVELNTSFDVNFYVWEELDEDRKPGLNLVTAVRPMNPRYIDDDREEEQKAMKNFDPEKARQQRIEETKRNTQYLRCEFEKPEYQNAVKAVHAKEIDIEVPLDPRFID</sequence>
<gene>
    <name evidence="1" type="ORF">CYNAS_LOCUS8432</name>
    <name evidence="2" type="ORF">CYNAS_LOCUS8433</name>
    <name evidence="3" type="ORF">CYNAS_LOCUS8434</name>
</gene>
<evidence type="ECO:0000313" key="2">
    <source>
        <dbReference type="EMBL" id="CAJ0596450.1"/>
    </source>
</evidence>
<dbReference type="Proteomes" id="UP001176961">
    <property type="component" value="Unassembled WGS sequence"/>
</dbReference>
<name>A0AA36M2H2_CYLNA</name>
<protein>
    <submittedName>
        <fullName evidence="1">Uncharacterized protein</fullName>
    </submittedName>
</protein>
<dbReference type="EMBL" id="CATQJL010000139">
    <property type="protein sequence ID" value="CAJ0596449.1"/>
    <property type="molecule type" value="Genomic_DNA"/>
</dbReference>
<keyword evidence="4" id="KW-1185">Reference proteome</keyword>
<dbReference type="EMBL" id="CATQJL010000139">
    <property type="protein sequence ID" value="CAJ0596451.1"/>
    <property type="molecule type" value="Genomic_DNA"/>
</dbReference>
<evidence type="ECO:0000313" key="1">
    <source>
        <dbReference type="EMBL" id="CAJ0596449.1"/>
    </source>
</evidence>
<accession>A0AA36M2H2</accession>
<comment type="caution">
    <text evidence="1">The sequence shown here is derived from an EMBL/GenBank/DDBJ whole genome shotgun (WGS) entry which is preliminary data.</text>
</comment>
<organism evidence="1 4">
    <name type="scientific">Cylicocyclus nassatus</name>
    <name type="common">Nematode worm</name>
    <dbReference type="NCBI Taxonomy" id="53992"/>
    <lineage>
        <taxon>Eukaryota</taxon>
        <taxon>Metazoa</taxon>
        <taxon>Ecdysozoa</taxon>
        <taxon>Nematoda</taxon>
        <taxon>Chromadorea</taxon>
        <taxon>Rhabditida</taxon>
        <taxon>Rhabditina</taxon>
        <taxon>Rhabditomorpha</taxon>
        <taxon>Strongyloidea</taxon>
        <taxon>Strongylidae</taxon>
        <taxon>Cylicocyclus</taxon>
    </lineage>
</organism>
<reference evidence="1" key="1">
    <citation type="submission" date="2023-07" db="EMBL/GenBank/DDBJ databases">
        <authorList>
            <consortium name="CYATHOMIX"/>
        </authorList>
    </citation>
    <scope>NUCLEOTIDE SEQUENCE</scope>
    <source>
        <strain evidence="1">N/A</strain>
    </source>
</reference>
<evidence type="ECO:0000313" key="3">
    <source>
        <dbReference type="EMBL" id="CAJ0596451.1"/>
    </source>
</evidence>
<proteinExistence type="predicted"/>